<name>A0A1I6CNF2_9FIRM</name>
<dbReference type="EMBL" id="FOYM01000001">
    <property type="protein sequence ID" value="SFQ94690.1"/>
    <property type="molecule type" value="Genomic_DNA"/>
</dbReference>
<gene>
    <name evidence="1" type="ORF">SAMN05660706_10134</name>
</gene>
<keyword evidence="2" id="KW-1185">Reference proteome</keyword>
<dbReference type="InterPro" id="IPR006439">
    <property type="entry name" value="HAD-SF_hydro_IA"/>
</dbReference>
<dbReference type="InterPro" id="IPR023198">
    <property type="entry name" value="PGP-like_dom2"/>
</dbReference>
<dbReference type="Proteomes" id="UP000199584">
    <property type="component" value="Unassembled WGS sequence"/>
</dbReference>
<dbReference type="PANTHER" id="PTHR43434">
    <property type="entry name" value="PHOSPHOGLYCOLATE PHOSPHATASE"/>
    <property type="match status" value="1"/>
</dbReference>
<dbReference type="STRING" id="39060.SAMN05660706_10134"/>
<protein>
    <submittedName>
        <fullName evidence="1">Pyrophosphatase PpaX</fullName>
    </submittedName>
</protein>
<proteinExistence type="predicted"/>
<dbReference type="OrthoDB" id="9792518at2"/>
<dbReference type="InterPro" id="IPR036412">
    <property type="entry name" value="HAD-like_sf"/>
</dbReference>
<dbReference type="InterPro" id="IPR041492">
    <property type="entry name" value="HAD_2"/>
</dbReference>
<dbReference type="GO" id="GO:0008967">
    <property type="term" value="F:phosphoglycolate phosphatase activity"/>
    <property type="evidence" value="ECO:0007669"/>
    <property type="project" value="TreeGrafter"/>
</dbReference>
<dbReference type="InterPro" id="IPR050155">
    <property type="entry name" value="HAD-like_hydrolase_sf"/>
</dbReference>
<dbReference type="Gene3D" id="1.10.150.240">
    <property type="entry name" value="Putative phosphatase, domain 2"/>
    <property type="match status" value="1"/>
</dbReference>
<evidence type="ECO:0000313" key="2">
    <source>
        <dbReference type="Proteomes" id="UP000199584"/>
    </source>
</evidence>
<dbReference type="NCBIfam" id="TIGR01509">
    <property type="entry name" value="HAD-SF-IA-v3"/>
    <property type="match status" value="1"/>
</dbReference>
<dbReference type="SFLD" id="SFLDS00003">
    <property type="entry name" value="Haloacid_Dehalogenase"/>
    <property type="match status" value="1"/>
</dbReference>
<dbReference type="SUPFAM" id="SSF56784">
    <property type="entry name" value="HAD-like"/>
    <property type="match status" value="1"/>
</dbReference>
<accession>A0A1I6CNF2</accession>
<sequence length="213" mass="23862">MLRDYVLFDLDGTLLDSLPLIETTFRHVFETMDIPWENGAVMKTVGLPLRDACRQFAGERWQELFDCYIKYQLEIHDEYIKVFPGAPETLAEIKPLVKGVGVVTSKRRPMAERGIAITGLGRYLDHLVTLEDVEKPKPDAEPVRRGMEKFGAAPEQTVFVGDSYFDIESGRNAGVITVGVTWGMASRAELEVAGPDFLVETWADLVRVLKGLS</sequence>
<evidence type="ECO:0000313" key="1">
    <source>
        <dbReference type="EMBL" id="SFQ94690.1"/>
    </source>
</evidence>
<organism evidence="1 2">
    <name type="scientific">Desulfoscipio geothermicus DSM 3669</name>
    <dbReference type="NCBI Taxonomy" id="1121426"/>
    <lineage>
        <taxon>Bacteria</taxon>
        <taxon>Bacillati</taxon>
        <taxon>Bacillota</taxon>
        <taxon>Clostridia</taxon>
        <taxon>Eubacteriales</taxon>
        <taxon>Desulfallaceae</taxon>
        <taxon>Desulfoscipio</taxon>
    </lineage>
</organism>
<dbReference type="AlphaFoldDB" id="A0A1I6CNF2"/>
<reference evidence="2" key="1">
    <citation type="submission" date="2016-10" db="EMBL/GenBank/DDBJ databases">
        <authorList>
            <person name="Varghese N."/>
            <person name="Submissions S."/>
        </authorList>
    </citation>
    <scope>NUCLEOTIDE SEQUENCE [LARGE SCALE GENOMIC DNA]</scope>
    <source>
        <strain evidence="2">DSM 3669</strain>
    </source>
</reference>
<dbReference type="InterPro" id="IPR023214">
    <property type="entry name" value="HAD_sf"/>
</dbReference>
<dbReference type="SFLD" id="SFLDG01129">
    <property type="entry name" value="C1.5:_HAD__Beta-PGM__Phosphata"/>
    <property type="match status" value="1"/>
</dbReference>
<dbReference type="GO" id="GO:0005829">
    <property type="term" value="C:cytosol"/>
    <property type="evidence" value="ECO:0007669"/>
    <property type="project" value="TreeGrafter"/>
</dbReference>
<dbReference type="SFLD" id="SFLDG01135">
    <property type="entry name" value="C1.5.6:_HAD__Beta-PGM__Phospha"/>
    <property type="match status" value="1"/>
</dbReference>
<dbReference type="RefSeq" id="WP_092481448.1">
    <property type="nucleotide sequence ID" value="NZ_FOYM01000001.1"/>
</dbReference>
<dbReference type="GO" id="GO:0006281">
    <property type="term" value="P:DNA repair"/>
    <property type="evidence" value="ECO:0007669"/>
    <property type="project" value="TreeGrafter"/>
</dbReference>
<dbReference type="PANTHER" id="PTHR43434:SF26">
    <property type="entry name" value="PYROPHOSPHATASE PPAX"/>
    <property type="match status" value="1"/>
</dbReference>
<dbReference type="Pfam" id="PF13419">
    <property type="entry name" value="HAD_2"/>
    <property type="match status" value="1"/>
</dbReference>
<dbReference type="Gene3D" id="3.40.50.1000">
    <property type="entry name" value="HAD superfamily/HAD-like"/>
    <property type="match status" value="1"/>
</dbReference>